<protein>
    <recommendedName>
        <fullName evidence="9">Protein farnesyltransferase/geranylgeranyltransferase type-1 subunit alpha</fullName>
        <ecNumber evidence="4">2.5.1.58</ecNumber>
        <ecNumber evidence="3">2.5.1.59</ecNumber>
    </recommendedName>
    <alternativeName>
        <fullName evidence="12">CAAX farnesyltransferase subunit alpha</fullName>
    </alternativeName>
    <alternativeName>
        <fullName evidence="11">FTase-alpha</fullName>
    </alternativeName>
    <alternativeName>
        <fullName evidence="10">Ras proteins prenyltransferase subunit alpha</fullName>
    </alternativeName>
    <alternativeName>
        <fullName evidence="13">Type I protein geranyl-geranyltransferase subunit alpha</fullName>
    </alternativeName>
</protein>
<dbReference type="Gene3D" id="1.25.40.120">
    <property type="entry name" value="Protein prenylyltransferase"/>
    <property type="match status" value="1"/>
</dbReference>
<comment type="caution">
    <text evidence="15">The sequence shown here is derived from an EMBL/GenBank/DDBJ whole genome shotgun (WGS) entry which is preliminary data.</text>
</comment>
<name>A0AAV2Z6C9_9STRA</name>
<keyword evidence="14" id="KW-0472">Membrane</keyword>
<dbReference type="SUPFAM" id="SSF48439">
    <property type="entry name" value="Protein prenylyltransferase"/>
    <property type="match status" value="1"/>
</dbReference>
<dbReference type="GO" id="GO:0004660">
    <property type="term" value="F:protein farnesyltransferase activity"/>
    <property type="evidence" value="ECO:0007669"/>
    <property type="project" value="UniProtKB-EC"/>
</dbReference>
<evidence type="ECO:0000313" key="15">
    <source>
        <dbReference type="EMBL" id="DBA01002.1"/>
    </source>
</evidence>
<accession>A0AAV2Z6C9</accession>
<feature type="transmembrane region" description="Helical" evidence="14">
    <location>
        <begin position="41"/>
        <end position="61"/>
    </location>
</feature>
<keyword evidence="14" id="KW-1133">Transmembrane helix</keyword>
<reference evidence="15" key="1">
    <citation type="submission" date="2022-11" db="EMBL/GenBank/DDBJ databases">
        <authorList>
            <person name="Morgan W.R."/>
            <person name="Tartar A."/>
        </authorList>
    </citation>
    <scope>NUCLEOTIDE SEQUENCE</scope>
    <source>
        <strain evidence="15">ARSEF 373</strain>
    </source>
</reference>
<dbReference type="PANTHER" id="PTHR11129">
    <property type="entry name" value="PROTEIN FARNESYLTRANSFERASE ALPHA SUBUNIT/RAB GERANYLGERANYL TRANSFERASE ALPHA SUBUNIT"/>
    <property type="match status" value="1"/>
</dbReference>
<dbReference type="EC" id="2.5.1.59" evidence="3"/>
<reference evidence="15" key="2">
    <citation type="journal article" date="2023" name="Microbiol Resour">
        <title>Decontamination and Annotation of the Draft Genome Sequence of the Oomycete Lagenidium giganteum ARSEF 373.</title>
        <authorList>
            <person name="Morgan W.R."/>
            <person name="Tartar A."/>
        </authorList>
    </citation>
    <scope>NUCLEOTIDE SEQUENCE</scope>
    <source>
        <strain evidence="15">ARSEF 373</strain>
    </source>
</reference>
<comment type="similarity">
    <text evidence="2">Belongs to the protein prenyltransferase subunit alpha family.</text>
</comment>
<evidence type="ECO:0000256" key="9">
    <source>
        <dbReference type="ARBA" id="ARBA00040965"/>
    </source>
</evidence>
<feature type="transmembrane region" description="Helical" evidence="14">
    <location>
        <begin position="67"/>
        <end position="88"/>
    </location>
</feature>
<evidence type="ECO:0000256" key="14">
    <source>
        <dbReference type="SAM" id="Phobius"/>
    </source>
</evidence>
<dbReference type="EMBL" id="DAKRPA010000055">
    <property type="protein sequence ID" value="DBA01002.1"/>
    <property type="molecule type" value="Genomic_DNA"/>
</dbReference>
<dbReference type="PROSITE" id="PS51147">
    <property type="entry name" value="PFTA"/>
    <property type="match status" value="5"/>
</dbReference>
<dbReference type="InterPro" id="IPR002088">
    <property type="entry name" value="Prenyl_trans_a"/>
</dbReference>
<gene>
    <name evidence="15" type="ORF">N0F65_006263</name>
</gene>
<evidence type="ECO:0000256" key="2">
    <source>
        <dbReference type="ARBA" id="ARBA00006734"/>
    </source>
</evidence>
<organism evidence="15 16">
    <name type="scientific">Lagenidium giganteum</name>
    <dbReference type="NCBI Taxonomy" id="4803"/>
    <lineage>
        <taxon>Eukaryota</taxon>
        <taxon>Sar</taxon>
        <taxon>Stramenopiles</taxon>
        <taxon>Oomycota</taxon>
        <taxon>Peronosporomycetes</taxon>
        <taxon>Pythiales</taxon>
        <taxon>Pythiaceae</taxon>
    </lineage>
</organism>
<dbReference type="EC" id="2.5.1.58" evidence="4"/>
<evidence type="ECO:0000256" key="3">
    <source>
        <dbReference type="ARBA" id="ARBA00012700"/>
    </source>
</evidence>
<evidence type="ECO:0000256" key="6">
    <source>
        <dbReference type="ARBA" id="ARBA00022679"/>
    </source>
</evidence>
<evidence type="ECO:0000256" key="1">
    <source>
        <dbReference type="ARBA" id="ARBA00001946"/>
    </source>
</evidence>
<sequence length="471" mass="54804">MATKRATKGKVIEATQHEAVQQEVLRHYAKTVYFNGLWKSFLSKLAGLVVFMSMVMLQRMFNSPAGLNFPAGFEVLSILIALSTVLFIQRMLNPLLAFKIAFAFSLLQAVWYGHTLYSRYVRKQSLGGDLLQDQFAFGVFYFLICWVADRFINTPFWLAQAQQLTTPDMTMRYRDDPAWADVEKIPQDDGPNPIVRLAYSANFTDVMDCFRGVLRTSEYSERTLKLSKDVINANPANYTAWYFRRRVLEALNANLYEELEYTEQMAIEHPKNYQIWHHRREIAQALQDGSAEKQFCKRAIEEDSKNYHAWAHRQWAIRRFKLWDGELDFVDEMLASDVRNNSAWNQRWFVIKHTTELDESVRERELNYAFEKIDLAAHNESPWNYVRGLVRGQEQRWSALVKDKCQAIYDQHPDCIHAAALLVDLLSKEATPATLATANEIIDKLMNETDRVRCAYWQFRKSGLARVTPTS</sequence>
<evidence type="ECO:0000256" key="7">
    <source>
        <dbReference type="ARBA" id="ARBA00022737"/>
    </source>
</evidence>
<evidence type="ECO:0000256" key="8">
    <source>
        <dbReference type="ARBA" id="ARBA00022842"/>
    </source>
</evidence>
<evidence type="ECO:0000256" key="13">
    <source>
        <dbReference type="ARBA" id="ARBA00043219"/>
    </source>
</evidence>
<keyword evidence="6" id="KW-0808">Transferase</keyword>
<feature type="transmembrane region" description="Helical" evidence="14">
    <location>
        <begin position="95"/>
        <end position="114"/>
    </location>
</feature>
<dbReference type="AlphaFoldDB" id="A0AAV2Z6C9"/>
<keyword evidence="16" id="KW-1185">Reference proteome</keyword>
<dbReference type="GO" id="GO:0005953">
    <property type="term" value="C:CAAX-protein geranylgeranyltransferase complex"/>
    <property type="evidence" value="ECO:0007669"/>
    <property type="project" value="TreeGrafter"/>
</dbReference>
<evidence type="ECO:0000256" key="10">
    <source>
        <dbReference type="ARBA" id="ARBA00041392"/>
    </source>
</evidence>
<dbReference type="PANTHER" id="PTHR11129:SF1">
    <property type="entry name" value="PROTEIN FARNESYLTRANSFERASE_GERANYLGERANYLTRANSFERASE TYPE-1 SUBUNIT ALPHA"/>
    <property type="match status" value="1"/>
</dbReference>
<evidence type="ECO:0000313" key="16">
    <source>
        <dbReference type="Proteomes" id="UP001146120"/>
    </source>
</evidence>
<evidence type="ECO:0000256" key="12">
    <source>
        <dbReference type="ARBA" id="ARBA00043086"/>
    </source>
</evidence>
<comment type="cofactor">
    <cofactor evidence="1">
        <name>Mg(2+)</name>
        <dbReference type="ChEBI" id="CHEBI:18420"/>
    </cofactor>
</comment>
<keyword evidence="5" id="KW-0637">Prenyltransferase</keyword>
<proteinExistence type="inferred from homology"/>
<keyword evidence="8" id="KW-0460">Magnesium</keyword>
<dbReference type="Pfam" id="PF01239">
    <property type="entry name" value="PPTA"/>
    <property type="match status" value="4"/>
</dbReference>
<dbReference type="GO" id="GO:0005965">
    <property type="term" value="C:protein farnesyltransferase complex"/>
    <property type="evidence" value="ECO:0007669"/>
    <property type="project" value="TreeGrafter"/>
</dbReference>
<keyword evidence="14" id="KW-0812">Transmembrane</keyword>
<dbReference type="GO" id="GO:0004662">
    <property type="term" value="F:CAAX-protein geranylgeranyltransferase activity"/>
    <property type="evidence" value="ECO:0007669"/>
    <property type="project" value="UniProtKB-EC"/>
</dbReference>
<keyword evidence="7" id="KW-0677">Repeat</keyword>
<evidence type="ECO:0000256" key="4">
    <source>
        <dbReference type="ARBA" id="ARBA00012702"/>
    </source>
</evidence>
<evidence type="ECO:0000256" key="5">
    <source>
        <dbReference type="ARBA" id="ARBA00022602"/>
    </source>
</evidence>
<dbReference type="Proteomes" id="UP001146120">
    <property type="component" value="Unassembled WGS sequence"/>
</dbReference>
<evidence type="ECO:0000256" key="11">
    <source>
        <dbReference type="ARBA" id="ARBA00042436"/>
    </source>
</evidence>